<dbReference type="OrthoDB" id="6888544at2"/>
<proteinExistence type="predicted"/>
<evidence type="ECO:0000313" key="2">
    <source>
        <dbReference type="Proteomes" id="UP000281474"/>
    </source>
</evidence>
<reference evidence="1 2" key="1">
    <citation type="submission" date="2018-09" db="EMBL/GenBank/DDBJ databases">
        <title>Phylogeny of the Shewanellaceae, and recommendation for two new genera, Pseudoshewanella and Parashewanella.</title>
        <authorList>
            <person name="Wang G."/>
        </authorList>
    </citation>
    <scope>NUCLEOTIDE SEQUENCE [LARGE SCALE GENOMIC DNA]</scope>
    <source>
        <strain evidence="1 2">C51</strain>
    </source>
</reference>
<accession>A0A3L8PSP9</accession>
<dbReference type="EMBL" id="QZEI01000130">
    <property type="protein sequence ID" value="RLV57849.1"/>
    <property type="molecule type" value="Genomic_DNA"/>
</dbReference>
<dbReference type="Proteomes" id="UP000281474">
    <property type="component" value="Unassembled WGS sequence"/>
</dbReference>
<sequence>MRRQNYIDYCFAQLLELFEQAKLNRTNPELKARIEGLFQAGKVLNIYTDKEALELMEQAHHHVFGESMAERSEKKTALKQAIDRGDDDFIDIPAYERRNQ</sequence>
<organism evidence="1 2">
    <name type="scientific">Parashewanella curva</name>
    <dbReference type="NCBI Taxonomy" id="2338552"/>
    <lineage>
        <taxon>Bacteria</taxon>
        <taxon>Pseudomonadati</taxon>
        <taxon>Pseudomonadota</taxon>
        <taxon>Gammaproteobacteria</taxon>
        <taxon>Alteromonadales</taxon>
        <taxon>Shewanellaceae</taxon>
        <taxon>Parashewanella</taxon>
    </lineage>
</organism>
<comment type="caution">
    <text evidence="1">The sequence shown here is derived from an EMBL/GenBank/DDBJ whole genome shotgun (WGS) entry which is preliminary data.</text>
</comment>
<dbReference type="AlphaFoldDB" id="A0A3L8PSP9"/>
<keyword evidence="2" id="KW-1185">Reference proteome</keyword>
<name>A0A3L8PSP9_9GAMM</name>
<protein>
    <submittedName>
        <fullName evidence="1">Uncharacterized protein</fullName>
    </submittedName>
</protein>
<dbReference type="RefSeq" id="WP_121840817.1">
    <property type="nucleotide sequence ID" value="NZ_ML014879.1"/>
</dbReference>
<gene>
    <name evidence="1" type="ORF">D5018_20370</name>
</gene>
<evidence type="ECO:0000313" key="1">
    <source>
        <dbReference type="EMBL" id="RLV57849.1"/>
    </source>
</evidence>